<feature type="region of interest" description="Disordered" evidence="1">
    <location>
        <begin position="1"/>
        <end position="24"/>
    </location>
</feature>
<evidence type="ECO:0000313" key="2">
    <source>
        <dbReference type="EMBL" id="KAF6020646.1"/>
    </source>
</evidence>
<sequence length="138" mass="15233">MENTPLTGQSDVGFRKKKVERVSSSTISEGVKQIVSLSLSLTHDSNTVSKQAAAGAESANPGSDDVNVVYRHQKLCRSVSDEPRELFAGISNNNVLSKRDSVSSECNSLPELEVFHINKHDSYRSSVNQHFYKKPETH</sequence>
<keyword evidence="3" id="KW-1185">Reference proteome</keyword>
<protein>
    <submittedName>
        <fullName evidence="2">Uncharacterized protein</fullName>
    </submittedName>
</protein>
<reference evidence="2" key="1">
    <citation type="submission" date="2020-06" db="EMBL/GenBank/DDBJ databases">
        <title>Draft genome of Bugula neritina, a colonial animal packing powerful symbionts and potential medicines.</title>
        <authorList>
            <person name="Rayko M."/>
        </authorList>
    </citation>
    <scope>NUCLEOTIDE SEQUENCE [LARGE SCALE GENOMIC DNA]</scope>
    <source>
        <strain evidence="2">Kwan_BN1</strain>
    </source>
</reference>
<proteinExistence type="predicted"/>
<dbReference type="AlphaFoldDB" id="A0A7J7J4Q9"/>
<comment type="caution">
    <text evidence="2">The sequence shown here is derived from an EMBL/GenBank/DDBJ whole genome shotgun (WGS) entry which is preliminary data.</text>
</comment>
<name>A0A7J7J4Q9_BUGNE</name>
<evidence type="ECO:0000256" key="1">
    <source>
        <dbReference type="SAM" id="MobiDB-lite"/>
    </source>
</evidence>
<evidence type="ECO:0000313" key="3">
    <source>
        <dbReference type="Proteomes" id="UP000593567"/>
    </source>
</evidence>
<dbReference type="Proteomes" id="UP000593567">
    <property type="component" value="Unassembled WGS sequence"/>
</dbReference>
<feature type="compositionally biased region" description="Polar residues" evidence="1">
    <location>
        <begin position="1"/>
        <end position="10"/>
    </location>
</feature>
<dbReference type="EMBL" id="VXIV02003155">
    <property type="protein sequence ID" value="KAF6020646.1"/>
    <property type="molecule type" value="Genomic_DNA"/>
</dbReference>
<organism evidence="2 3">
    <name type="scientific">Bugula neritina</name>
    <name type="common">Brown bryozoan</name>
    <name type="synonym">Sertularia neritina</name>
    <dbReference type="NCBI Taxonomy" id="10212"/>
    <lineage>
        <taxon>Eukaryota</taxon>
        <taxon>Metazoa</taxon>
        <taxon>Spiralia</taxon>
        <taxon>Lophotrochozoa</taxon>
        <taxon>Bryozoa</taxon>
        <taxon>Gymnolaemata</taxon>
        <taxon>Cheilostomatida</taxon>
        <taxon>Flustrina</taxon>
        <taxon>Buguloidea</taxon>
        <taxon>Bugulidae</taxon>
        <taxon>Bugula</taxon>
    </lineage>
</organism>
<accession>A0A7J7J4Q9</accession>
<gene>
    <name evidence="2" type="ORF">EB796_021044</name>
</gene>